<protein>
    <submittedName>
        <fullName evidence="9">Predicted protein</fullName>
    </submittedName>
</protein>
<dbReference type="GO" id="GO:0070006">
    <property type="term" value="F:metalloaminopeptidase activity"/>
    <property type="evidence" value="ECO:0007669"/>
    <property type="project" value="InterPro"/>
</dbReference>
<dbReference type="CDD" id="cd01085">
    <property type="entry name" value="APP"/>
    <property type="match status" value="1"/>
</dbReference>
<dbReference type="eggNOG" id="KOG2413">
    <property type="taxonomic scope" value="Eukaryota"/>
</dbReference>
<dbReference type="VEuPathDB" id="AmoebaDB:NAEGRDRAFT_38829"/>
<dbReference type="InParanoid" id="D2VBW3"/>
<dbReference type="InterPro" id="IPR036005">
    <property type="entry name" value="Creatinase/aminopeptidase-like"/>
</dbReference>
<dbReference type="Pfam" id="PF16189">
    <property type="entry name" value="Creatinase_N_2"/>
    <property type="match status" value="1"/>
</dbReference>
<evidence type="ECO:0000256" key="3">
    <source>
        <dbReference type="ARBA" id="ARBA00022723"/>
    </source>
</evidence>
<keyword evidence="4" id="KW-0378">Hydrolase</keyword>
<dbReference type="FunFam" id="3.40.350.10:FF:000003">
    <property type="entry name" value="Xaa-pro aminopeptidase P"/>
    <property type="match status" value="1"/>
</dbReference>
<dbReference type="STRING" id="5762.D2VBW3"/>
<name>D2VBW3_NAEGR</name>
<evidence type="ECO:0000259" key="6">
    <source>
        <dbReference type="Pfam" id="PF00557"/>
    </source>
</evidence>
<dbReference type="InterPro" id="IPR000587">
    <property type="entry name" value="Creatinase_N"/>
</dbReference>
<proteinExistence type="inferred from homology"/>
<keyword evidence="5" id="KW-0464">Manganese</keyword>
<feature type="domain" description="Peptidase M24 C-terminal" evidence="8">
    <location>
        <begin position="542"/>
        <end position="604"/>
    </location>
</feature>
<accession>D2VBW3</accession>
<dbReference type="InterPro" id="IPR033740">
    <property type="entry name" value="Pept_M24B"/>
</dbReference>
<evidence type="ECO:0000256" key="2">
    <source>
        <dbReference type="ARBA" id="ARBA00008766"/>
    </source>
</evidence>
<dbReference type="FunCoup" id="D2VBW3">
    <property type="interactions" value="354"/>
</dbReference>
<reference evidence="9 10" key="1">
    <citation type="journal article" date="2010" name="Cell">
        <title>The genome of Naegleria gruberi illuminates early eukaryotic versatility.</title>
        <authorList>
            <person name="Fritz-Laylin L.K."/>
            <person name="Prochnik S.E."/>
            <person name="Ginger M.L."/>
            <person name="Dacks J.B."/>
            <person name="Carpenter M.L."/>
            <person name="Field M.C."/>
            <person name="Kuo A."/>
            <person name="Paredez A."/>
            <person name="Chapman J."/>
            <person name="Pham J."/>
            <person name="Shu S."/>
            <person name="Neupane R."/>
            <person name="Cipriano M."/>
            <person name="Mancuso J."/>
            <person name="Tu H."/>
            <person name="Salamov A."/>
            <person name="Lindquist E."/>
            <person name="Shapiro H."/>
            <person name="Lucas S."/>
            <person name="Grigoriev I.V."/>
            <person name="Cande W.Z."/>
            <person name="Fulton C."/>
            <person name="Rokhsar D.S."/>
            <person name="Dawson S.C."/>
        </authorList>
    </citation>
    <scope>NUCLEOTIDE SEQUENCE [LARGE SCALE GENOMIC DNA]</scope>
    <source>
        <strain evidence="9 10">NEG-M</strain>
    </source>
</reference>
<dbReference type="InterPro" id="IPR050422">
    <property type="entry name" value="X-Pro_aminopeptidase_P"/>
</dbReference>
<dbReference type="Proteomes" id="UP000006671">
    <property type="component" value="Unassembled WGS sequence"/>
</dbReference>
<dbReference type="SUPFAM" id="SSF53092">
    <property type="entry name" value="Creatinase/prolidase N-terminal domain"/>
    <property type="match status" value="2"/>
</dbReference>
<dbReference type="GeneID" id="8857518"/>
<dbReference type="Pfam" id="PF01321">
    <property type="entry name" value="Creatinase_N"/>
    <property type="match status" value="1"/>
</dbReference>
<dbReference type="InterPro" id="IPR032416">
    <property type="entry name" value="Peptidase_M24_C"/>
</dbReference>
<dbReference type="RefSeq" id="XP_002678290.1">
    <property type="nucleotide sequence ID" value="XM_002678244.1"/>
</dbReference>
<keyword evidence="3" id="KW-0479">Metal-binding</keyword>
<evidence type="ECO:0000259" key="7">
    <source>
        <dbReference type="Pfam" id="PF01321"/>
    </source>
</evidence>
<evidence type="ECO:0000256" key="5">
    <source>
        <dbReference type="ARBA" id="ARBA00023211"/>
    </source>
</evidence>
<dbReference type="GO" id="GO:0005737">
    <property type="term" value="C:cytoplasm"/>
    <property type="evidence" value="ECO:0007669"/>
    <property type="project" value="UniProtKB-ARBA"/>
</dbReference>
<dbReference type="PANTHER" id="PTHR43763:SF17">
    <property type="entry name" value="AMINOPEPTIDASE P, CYTOPLASMIC-RELATED"/>
    <property type="match status" value="1"/>
</dbReference>
<dbReference type="Gene3D" id="3.90.230.10">
    <property type="entry name" value="Creatinase/methionine aminopeptidase superfamily"/>
    <property type="match status" value="1"/>
</dbReference>
<dbReference type="Pfam" id="PF16188">
    <property type="entry name" value="Peptidase_M24_C"/>
    <property type="match status" value="1"/>
</dbReference>
<dbReference type="OrthoDB" id="9995434at2759"/>
<evidence type="ECO:0000313" key="10">
    <source>
        <dbReference type="Proteomes" id="UP000006671"/>
    </source>
</evidence>
<dbReference type="SUPFAM" id="SSF55920">
    <property type="entry name" value="Creatinase/aminopeptidase"/>
    <property type="match status" value="1"/>
</dbReference>
<dbReference type="AlphaFoldDB" id="D2VBW3"/>
<dbReference type="Pfam" id="PF00557">
    <property type="entry name" value="Peptidase_M24"/>
    <property type="match status" value="1"/>
</dbReference>
<dbReference type="InterPro" id="IPR029149">
    <property type="entry name" value="Creatin/AminoP/Spt16_N"/>
</dbReference>
<feature type="domain" description="Creatinase N-terminal" evidence="7">
    <location>
        <begin position="5"/>
        <end position="127"/>
    </location>
</feature>
<gene>
    <name evidence="9" type="ORF">NAEGRDRAFT_38829</name>
</gene>
<dbReference type="PANTHER" id="PTHR43763">
    <property type="entry name" value="XAA-PRO AMINOPEPTIDASE 1"/>
    <property type="match status" value="1"/>
</dbReference>
<dbReference type="EMBL" id="GG738862">
    <property type="protein sequence ID" value="EFC45546.1"/>
    <property type="molecule type" value="Genomic_DNA"/>
</dbReference>
<dbReference type="OMA" id="EPGMILS"/>
<organism evidence="10">
    <name type="scientific">Naegleria gruberi</name>
    <name type="common">Amoeba</name>
    <dbReference type="NCBI Taxonomy" id="5762"/>
    <lineage>
        <taxon>Eukaryota</taxon>
        <taxon>Discoba</taxon>
        <taxon>Heterolobosea</taxon>
        <taxon>Tetramitia</taxon>
        <taxon>Eutetramitia</taxon>
        <taxon>Vahlkampfiidae</taxon>
        <taxon>Naegleria</taxon>
    </lineage>
</organism>
<comment type="similarity">
    <text evidence="2">Belongs to the peptidase M24B family.</text>
</comment>
<feature type="domain" description="Peptidase M24" evidence="6">
    <location>
        <begin position="315"/>
        <end position="530"/>
    </location>
</feature>
<comment type="cofactor">
    <cofactor evidence="1">
        <name>Mn(2+)</name>
        <dbReference type="ChEBI" id="CHEBI:29035"/>
    </cofactor>
</comment>
<dbReference type="InterPro" id="IPR000994">
    <property type="entry name" value="Pept_M24"/>
</dbReference>
<evidence type="ECO:0000259" key="8">
    <source>
        <dbReference type="Pfam" id="PF16188"/>
    </source>
</evidence>
<keyword evidence="10" id="KW-1185">Reference proteome</keyword>
<dbReference type="GO" id="GO:0046872">
    <property type="term" value="F:metal ion binding"/>
    <property type="evidence" value="ECO:0007669"/>
    <property type="project" value="UniProtKB-KW"/>
</dbReference>
<sequence length="606" mass="68290">MTSKLAKIRDLMIKNSIQAYIVPSGDAHMSEYVAPCDERRAFISEFNGSAGTAFITLNSAYLWTDGRYWLQAQKQLDESWTLMKEGIDPPLTKYNVQAVDGKFTIGFDPYLYSVDEYKNMAKALEVSHNVEFNLKSLPVNLVDEVWGDARPSAPNGKIFKLDESFSGKSATEKIEQIRNAIAEEGCRYAILTALDEIAWLLNLRGSDINYNPVFFAYLIINNEDVILFVDKSKFEDGVEEYLNSINVTVKSYNEYLETLQKIVKTNHVEYLIDPKSCNYATFEVLSNDSVDITEKKSVVTVAKSFKNPVEIKGFRDCHIRDGASIVRYFAWVENELKQGHIVNEYEGAVKLEEIRKQNDLFLGLSFSTISAYGKSASIIHYSPSKENSQVIGTDTLYLLDSGAHYKDGTTDTTRTVHFGAPSDEEKLCYTRVLQGHIAIDSLVFPEGVTGLRLDAIARTFLWKEGLDYNHGTGHGVGHALCVHEGPHGIGYRSITYNDFGLKENIIVTNEPGYYEPGRFGIRIENILLAKETPTKKNFNDKKYIGFEAMTCCPIQPTICDPSLMSESEICWLNNYNKKVRETLTPLLASDTLALDYLNRTTQPLVK</sequence>
<dbReference type="Gene3D" id="3.40.350.10">
    <property type="entry name" value="Creatinase/prolidase N-terminal domain"/>
    <property type="match status" value="2"/>
</dbReference>
<evidence type="ECO:0000256" key="1">
    <source>
        <dbReference type="ARBA" id="ARBA00001936"/>
    </source>
</evidence>
<evidence type="ECO:0000256" key="4">
    <source>
        <dbReference type="ARBA" id="ARBA00022801"/>
    </source>
</evidence>
<dbReference type="KEGG" id="ngr:NAEGRDRAFT_38829"/>
<dbReference type="FunFam" id="3.90.230.10:FF:000007">
    <property type="entry name" value="Xaa-Pro aminopeptidase P"/>
    <property type="match status" value="1"/>
</dbReference>
<evidence type="ECO:0000313" key="9">
    <source>
        <dbReference type="EMBL" id="EFC45546.1"/>
    </source>
</evidence>